<organism evidence="2 3">
    <name type="scientific">Chrysochromulina tobinii</name>
    <dbReference type="NCBI Taxonomy" id="1460289"/>
    <lineage>
        <taxon>Eukaryota</taxon>
        <taxon>Haptista</taxon>
        <taxon>Haptophyta</taxon>
        <taxon>Prymnesiophyceae</taxon>
        <taxon>Prymnesiales</taxon>
        <taxon>Chrysochromulinaceae</taxon>
        <taxon>Chrysochromulina</taxon>
    </lineage>
</organism>
<feature type="region of interest" description="Disordered" evidence="1">
    <location>
        <begin position="746"/>
        <end position="784"/>
    </location>
</feature>
<feature type="compositionally biased region" description="Basic and acidic residues" evidence="1">
    <location>
        <begin position="1"/>
        <end position="16"/>
    </location>
</feature>
<name>A0A0M0JM17_9EUKA</name>
<feature type="non-terminal residue" evidence="2">
    <location>
        <position position="1"/>
    </location>
</feature>
<feature type="compositionally biased region" description="Basic residues" evidence="1">
    <location>
        <begin position="747"/>
        <end position="760"/>
    </location>
</feature>
<feature type="region of interest" description="Disordered" evidence="1">
    <location>
        <begin position="144"/>
        <end position="168"/>
    </location>
</feature>
<feature type="region of interest" description="Disordered" evidence="1">
    <location>
        <begin position="1"/>
        <end position="29"/>
    </location>
</feature>
<reference evidence="3" key="1">
    <citation type="journal article" date="2015" name="PLoS Genet.">
        <title>Genome Sequence and Transcriptome Analyses of Chrysochromulina tobin: Metabolic Tools for Enhanced Algal Fitness in the Prominent Order Prymnesiales (Haptophyceae).</title>
        <authorList>
            <person name="Hovde B.T."/>
            <person name="Deodato C.R."/>
            <person name="Hunsperger H.M."/>
            <person name="Ryken S.A."/>
            <person name="Yost W."/>
            <person name="Jha R.K."/>
            <person name="Patterson J."/>
            <person name="Monnat R.J. Jr."/>
            <person name="Barlow S.B."/>
            <person name="Starkenburg S.R."/>
            <person name="Cattolico R.A."/>
        </authorList>
    </citation>
    <scope>NUCLEOTIDE SEQUENCE</scope>
    <source>
        <strain evidence="3">CCMP291</strain>
    </source>
</reference>
<accession>A0A0M0JM17</accession>
<evidence type="ECO:0000313" key="3">
    <source>
        <dbReference type="Proteomes" id="UP000037460"/>
    </source>
</evidence>
<sequence>PVLVERSEHARAHEKGTVPSPKGAPAKRVHHSRHMLSQALADAVADRGAYPLGAHVRDALAPTGRRFVPWSATVTGPQVPPMALAADDAPWTELWASDPKAVGRLRPLTHAVGRSLAQTAAQHKTVLSDTAREYGERKIKASICGPHSREGDREGGEGLAGKGHKRQRLEDLGSKKRYATSIKSRGAPARALTKTELYAQPRPATKKHLIPTDGMDGGKLAGVISALAPAALALTKRFMVELPVHAALQWLTARVGHARFGPFVTEPLAEVDRREAAFALGVDALAELGALAGDEACEQHVALKREKRSTVNGECYGPMPFPAMETRYQLLSPRVRARADELEQSGDPDGAAVLLVQFALVASIFTAPFLAHIFERGLLDQAAREQRTENAKTIFELVRQWEGDVAAVEYLEAHPEATEAELHRVQVAARDGHMGPAMRYDRAQCPSRDANVAHLQMALESVFGLAASAMVVAATRPTLSTFLAALSQAGKIQYLLGGFGRAKLAVELTWLGLIPFEETVRGGPGYAKELTEVLVAVGILRQGVRAHKAHLAQLGEAIARAWKFEADAHLRRLCAAAAGSGSEGAASAEPLPAGLVRRFEAALSWLLCREPLQREVEGLACEARRWRVGFLAHDCALRPDGRPYRARCSRRTNRPQAARPSPSTWRAGEVAVPVLMSSAGHPCMRGFAPDDLRAYLTQTWPGAMLRSGDPVDRHHRLHGRRCWGEWEPSEGQLHALLHAPLVERPKAGVRKAKRKRKAKHNVTGAVTSPSRRQACRRAWSSPKN</sequence>
<comment type="caution">
    <text evidence="2">The sequence shown here is derived from an EMBL/GenBank/DDBJ whole genome shotgun (WGS) entry which is preliminary data.</text>
</comment>
<gene>
    <name evidence="2" type="ORF">Ctob_006586</name>
</gene>
<proteinExistence type="predicted"/>
<protein>
    <submittedName>
        <fullName evidence="2">Uncharacterized protein</fullName>
    </submittedName>
</protein>
<evidence type="ECO:0000313" key="2">
    <source>
        <dbReference type="EMBL" id="KOO27616.1"/>
    </source>
</evidence>
<keyword evidence="3" id="KW-1185">Reference proteome</keyword>
<dbReference type="EMBL" id="JWZX01002694">
    <property type="protein sequence ID" value="KOO27616.1"/>
    <property type="molecule type" value="Genomic_DNA"/>
</dbReference>
<feature type="compositionally biased region" description="Basic and acidic residues" evidence="1">
    <location>
        <begin position="147"/>
        <end position="156"/>
    </location>
</feature>
<dbReference type="Proteomes" id="UP000037460">
    <property type="component" value="Unassembled WGS sequence"/>
</dbReference>
<evidence type="ECO:0000256" key="1">
    <source>
        <dbReference type="SAM" id="MobiDB-lite"/>
    </source>
</evidence>
<dbReference type="AlphaFoldDB" id="A0A0M0JM17"/>